<reference evidence="3" key="1">
    <citation type="submission" date="2022-12" db="EMBL/GenBank/DDBJ databases">
        <title>Reference genome sequencing for broad-spectrum identification of bacterial and archaeal isolates by mass spectrometry.</title>
        <authorList>
            <person name="Sekiguchi Y."/>
            <person name="Tourlousse D.M."/>
        </authorList>
    </citation>
    <scope>NUCLEOTIDE SEQUENCE</scope>
    <source>
        <strain evidence="3">10succ1</strain>
    </source>
</reference>
<feature type="domain" description="Phage terminase large subunit GpA ATPase" evidence="1">
    <location>
        <begin position="28"/>
        <end position="260"/>
    </location>
</feature>
<dbReference type="InterPro" id="IPR027417">
    <property type="entry name" value="P-loop_NTPase"/>
</dbReference>
<keyword evidence="4" id="KW-1185">Reference proteome</keyword>
<proteinExistence type="inferred from homology"/>
<dbReference type="PANTHER" id="PTHR34413:SF2">
    <property type="entry name" value="PROPHAGE TAIL FIBER ASSEMBLY PROTEIN HOMOLOG TFAE-RELATED"/>
    <property type="match status" value="1"/>
</dbReference>
<evidence type="ECO:0000313" key="4">
    <source>
        <dbReference type="Proteomes" id="UP001144471"/>
    </source>
</evidence>
<dbReference type="Pfam" id="PF05876">
    <property type="entry name" value="GpA_ATPase"/>
    <property type="match status" value="1"/>
</dbReference>
<dbReference type="Gene3D" id="3.40.50.300">
    <property type="entry name" value="P-loop containing nucleotide triphosphate hydrolases"/>
    <property type="match status" value="1"/>
</dbReference>
<dbReference type="Proteomes" id="UP001144471">
    <property type="component" value="Unassembled WGS sequence"/>
</dbReference>
<organism evidence="3 4">
    <name type="scientific">Propionigenium maris DSM 9537</name>
    <dbReference type="NCBI Taxonomy" id="1123000"/>
    <lineage>
        <taxon>Bacteria</taxon>
        <taxon>Fusobacteriati</taxon>
        <taxon>Fusobacteriota</taxon>
        <taxon>Fusobacteriia</taxon>
        <taxon>Fusobacteriales</taxon>
        <taxon>Fusobacteriaceae</taxon>
        <taxon>Propionigenium</taxon>
    </lineage>
</organism>
<evidence type="ECO:0000313" key="3">
    <source>
        <dbReference type="EMBL" id="GLI54740.1"/>
    </source>
</evidence>
<dbReference type="InterPro" id="IPR008866">
    <property type="entry name" value="Phage_lambda_GpA-like"/>
</dbReference>
<dbReference type="PANTHER" id="PTHR34413">
    <property type="entry name" value="PROPHAGE TAIL FIBER ASSEMBLY PROTEIN HOMOLOG TFAE-RELATED-RELATED"/>
    <property type="match status" value="1"/>
</dbReference>
<feature type="domain" description="Terminase large subunit GpA endonuclease" evidence="2">
    <location>
        <begin position="274"/>
        <end position="558"/>
    </location>
</feature>
<name>A0A9W6LMB4_9FUSO</name>
<dbReference type="InterPro" id="IPR046453">
    <property type="entry name" value="GpA_ATPase"/>
</dbReference>
<dbReference type="GO" id="GO:0016887">
    <property type="term" value="F:ATP hydrolysis activity"/>
    <property type="evidence" value="ECO:0007669"/>
    <property type="project" value="InterPro"/>
</dbReference>
<dbReference type="GO" id="GO:0004519">
    <property type="term" value="F:endonuclease activity"/>
    <property type="evidence" value="ECO:0007669"/>
    <property type="project" value="InterPro"/>
</dbReference>
<dbReference type="EMBL" id="BSDY01000001">
    <property type="protein sequence ID" value="GLI54740.1"/>
    <property type="molecule type" value="Genomic_DNA"/>
</dbReference>
<dbReference type="InterPro" id="IPR051220">
    <property type="entry name" value="TFA_Chaperone"/>
</dbReference>
<dbReference type="InterPro" id="IPR046454">
    <property type="entry name" value="GpA_endonuclease"/>
</dbReference>
<sequence>MKEFLAPPEDITISQWADRHRIIPQGLSSEPGRWKTSRTPYLKPILDCITDTNVNYLVMMTCNQVGKGEVINNSIGYFIHQKPSPMLMVQPTFEAAEDYSRTKLSPMFESCKVLKEKLSGITQKVRKKSFPGGFLQIVGANSPVGLASNTVKAAFLDEVDRYPLGAGKEGDQIELAIKRTDTFAQSRKIIITSTPGMEESSKVYHWYKQSSQEVWHISCPSCGEYTHPTIEDYDYENLMMACKKCGALHGEYEWKAMQKGGKFISQNPSVVKVRGFHFNVFSSPWVPWGDVAFEYKQALKDPLKMTTFVNTRLGLPWKGVMALDKAYKDIYENNRVDYGAALHEDILVLTAGMDVQKGWFAIEVVGWGVDEKSYGVEYKVFRGNPDNPEAWKQIDEYLEKKFYYKDGSYLKIKMTFIDTGGHYTQSTYDYLYGKEHRGIYGIKGDNTSRKGYIIRSSIVNKTKNKPVLLVRLGVNDLKVLLFERLEKVKGEFGYCYFPSDPTRGYDSEYFKGLYSERKVITVNRYGYKQVNWEKIRKRNEPLDVRNYATAALKQLSPNFEDLKRDRGKKKVKKITIFKR</sequence>
<evidence type="ECO:0000259" key="1">
    <source>
        <dbReference type="Pfam" id="PF05876"/>
    </source>
</evidence>
<dbReference type="GO" id="GO:0005524">
    <property type="term" value="F:ATP binding"/>
    <property type="evidence" value="ECO:0007669"/>
    <property type="project" value="InterPro"/>
</dbReference>
<evidence type="ECO:0000259" key="2">
    <source>
        <dbReference type="Pfam" id="PF20454"/>
    </source>
</evidence>
<dbReference type="AlphaFoldDB" id="A0A9W6LMB4"/>
<accession>A0A9W6LMB4</accession>
<dbReference type="Pfam" id="PF20454">
    <property type="entry name" value="GpA_nuclease"/>
    <property type="match status" value="1"/>
</dbReference>
<comment type="caution">
    <text evidence="3">The sequence shown here is derived from an EMBL/GenBank/DDBJ whole genome shotgun (WGS) entry which is preliminary data.</text>
</comment>
<protein>
    <submittedName>
        <fullName evidence="3">Terminase</fullName>
    </submittedName>
</protein>
<dbReference type="HAMAP" id="MF_04144">
    <property type="entry name" value="TERL_LAMBDA"/>
    <property type="match status" value="1"/>
</dbReference>
<gene>
    <name evidence="3" type="ORF">PM10SUCC1_02550</name>
</gene>